<accession>A0AAD3Y2P9</accession>
<name>A0AAD3Y2P9_NEPGR</name>
<dbReference type="AlphaFoldDB" id="A0AAD3Y2P9"/>
<feature type="transmembrane region" description="Helical" evidence="1">
    <location>
        <begin position="137"/>
        <end position="164"/>
    </location>
</feature>
<keyword evidence="3" id="KW-1185">Reference proteome</keyword>
<dbReference type="Proteomes" id="UP001279734">
    <property type="component" value="Unassembled WGS sequence"/>
</dbReference>
<keyword evidence="1" id="KW-0472">Membrane</keyword>
<keyword evidence="1" id="KW-1133">Transmembrane helix</keyword>
<sequence length="176" mass="19268">MVLDLCAVSVPLRLHSGWSPVTKGRRMNYLLGKLSMGGNEWPGGIILHPRKPGLANIDPLHWWIGCGIGFSSAIDLCSAVGYVECICFAIVEVFSLVVRDLCGPCSSLDKRLTLRLVVILPVRLPLLRGVDNTSCCSFALCLSAIFVLLFGWIQAALLSVFFMLRWECDGASLLLM</sequence>
<evidence type="ECO:0000313" key="2">
    <source>
        <dbReference type="EMBL" id="GMH25335.1"/>
    </source>
</evidence>
<organism evidence="2 3">
    <name type="scientific">Nepenthes gracilis</name>
    <name type="common">Slender pitcher plant</name>
    <dbReference type="NCBI Taxonomy" id="150966"/>
    <lineage>
        <taxon>Eukaryota</taxon>
        <taxon>Viridiplantae</taxon>
        <taxon>Streptophyta</taxon>
        <taxon>Embryophyta</taxon>
        <taxon>Tracheophyta</taxon>
        <taxon>Spermatophyta</taxon>
        <taxon>Magnoliopsida</taxon>
        <taxon>eudicotyledons</taxon>
        <taxon>Gunneridae</taxon>
        <taxon>Pentapetalae</taxon>
        <taxon>Caryophyllales</taxon>
        <taxon>Nepenthaceae</taxon>
        <taxon>Nepenthes</taxon>
    </lineage>
</organism>
<gene>
    <name evidence="2" type="ORF">Nepgr_027178</name>
</gene>
<proteinExistence type="predicted"/>
<dbReference type="EMBL" id="BSYO01000029">
    <property type="protein sequence ID" value="GMH25335.1"/>
    <property type="molecule type" value="Genomic_DNA"/>
</dbReference>
<reference evidence="2" key="1">
    <citation type="submission" date="2023-05" db="EMBL/GenBank/DDBJ databases">
        <title>Nepenthes gracilis genome sequencing.</title>
        <authorList>
            <person name="Fukushima K."/>
        </authorList>
    </citation>
    <scope>NUCLEOTIDE SEQUENCE</scope>
    <source>
        <strain evidence="2">SING2019-196</strain>
    </source>
</reference>
<comment type="caution">
    <text evidence="2">The sequence shown here is derived from an EMBL/GenBank/DDBJ whole genome shotgun (WGS) entry which is preliminary data.</text>
</comment>
<evidence type="ECO:0000256" key="1">
    <source>
        <dbReference type="SAM" id="Phobius"/>
    </source>
</evidence>
<protein>
    <submittedName>
        <fullName evidence="2">Uncharacterized protein</fullName>
    </submittedName>
</protein>
<evidence type="ECO:0000313" key="3">
    <source>
        <dbReference type="Proteomes" id="UP001279734"/>
    </source>
</evidence>
<keyword evidence="1" id="KW-0812">Transmembrane</keyword>